<reference evidence="1 2" key="1">
    <citation type="submission" date="2012-08" db="EMBL/GenBank/DDBJ databases">
        <title>Oryza genome evolution.</title>
        <authorList>
            <person name="Wing R.A."/>
        </authorList>
    </citation>
    <scope>NUCLEOTIDE SEQUENCE</scope>
</reference>
<reference evidence="1" key="3">
    <citation type="submission" date="2015-04" db="UniProtKB">
        <authorList>
            <consortium name="EnsemblPlants"/>
        </authorList>
    </citation>
    <scope>IDENTIFICATION</scope>
</reference>
<dbReference type="HOGENOM" id="CLU_3017118_0_0_1"/>
<evidence type="ECO:0000313" key="2">
    <source>
        <dbReference type="Proteomes" id="UP000032180"/>
    </source>
</evidence>
<dbReference type="Gramene" id="LPERR10G05300.1">
    <property type="protein sequence ID" value="LPERR10G05300.1"/>
    <property type="gene ID" value="LPERR10G05300"/>
</dbReference>
<dbReference type="AlphaFoldDB" id="A0A0D9XJ16"/>
<organism evidence="1 2">
    <name type="scientific">Leersia perrieri</name>
    <dbReference type="NCBI Taxonomy" id="77586"/>
    <lineage>
        <taxon>Eukaryota</taxon>
        <taxon>Viridiplantae</taxon>
        <taxon>Streptophyta</taxon>
        <taxon>Embryophyta</taxon>
        <taxon>Tracheophyta</taxon>
        <taxon>Spermatophyta</taxon>
        <taxon>Magnoliopsida</taxon>
        <taxon>Liliopsida</taxon>
        <taxon>Poales</taxon>
        <taxon>Poaceae</taxon>
        <taxon>BOP clade</taxon>
        <taxon>Oryzoideae</taxon>
        <taxon>Oryzeae</taxon>
        <taxon>Oryzinae</taxon>
        <taxon>Leersia</taxon>
    </lineage>
</organism>
<name>A0A0D9XJ16_9ORYZ</name>
<dbReference type="Proteomes" id="UP000032180">
    <property type="component" value="Chromosome 10"/>
</dbReference>
<dbReference type="EnsemblPlants" id="LPERR10G05300.1">
    <property type="protein sequence ID" value="LPERR10G05300.1"/>
    <property type="gene ID" value="LPERR10G05300"/>
</dbReference>
<reference evidence="2" key="2">
    <citation type="submission" date="2013-12" db="EMBL/GenBank/DDBJ databases">
        <authorList>
            <person name="Yu Y."/>
            <person name="Lee S."/>
            <person name="de Baynast K."/>
            <person name="Wissotski M."/>
            <person name="Liu L."/>
            <person name="Talag J."/>
            <person name="Goicoechea J."/>
            <person name="Angelova A."/>
            <person name="Jetty R."/>
            <person name="Kudrna D."/>
            <person name="Golser W."/>
            <person name="Rivera L."/>
            <person name="Zhang J."/>
            <person name="Wing R."/>
        </authorList>
    </citation>
    <scope>NUCLEOTIDE SEQUENCE</scope>
</reference>
<protein>
    <submittedName>
        <fullName evidence="1">Uncharacterized protein</fullName>
    </submittedName>
</protein>
<sequence>MSQVATQSRRQSGCKTSFRLPLFFPIFNLASAGRSDPCRPSPFAVTSCPGPKDFSD</sequence>
<proteinExistence type="predicted"/>
<evidence type="ECO:0000313" key="1">
    <source>
        <dbReference type="EnsemblPlants" id="LPERR10G05300.1"/>
    </source>
</evidence>
<keyword evidence="2" id="KW-1185">Reference proteome</keyword>
<accession>A0A0D9XJ16</accession>